<dbReference type="AlphaFoldDB" id="A0A7Z0WXJ6"/>
<comment type="caution">
    <text evidence="1">The sequence shown here is derived from an EMBL/GenBank/DDBJ whole genome shotgun (WGS) entry which is preliminary data.</text>
</comment>
<organism evidence="1 2">
    <name type="scientific">Bacillus paralicheniformis</name>
    <dbReference type="NCBI Taxonomy" id="1648923"/>
    <lineage>
        <taxon>Bacteria</taxon>
        <taxon>Bacillati</taxon>
        <taxon>Bacillota</taxon>
        <taxon>Bacilli</taxon>
        <taxon>Bacillales</taxon>
        <taxon>Bacillaceae</taxon>
        <taxon>Bacillus</taxon>
    </lineage>
</organism>
<gene>
    <name evidence="1" type="ORF">B4121_2793</name>
</gene>
<dbReference type="EMBL" id="LKPO01000019">
    <property type="protein sequence ID" value="OLF91315.1"/>
    <property type="molecule type" value="Genomic_DNA"/>
</dbReference>
<sequence>MRLRRKLRRPPPSLSTLYLFLKKRDKLSQLEYDENNKNK</sequence>
<name>A0A7Z0WXJ6_9BACI</name>
<dbReference type="Proteomes" id="UP000185604">
    <property type="component" value="Unassembled WGS sequence"/>
</dbReference>
<reference evidence="1 2" key="1">
    <citation type="journal article" date="2016" name="Front. Microbiol.">
        <title>High-Level Heat Resistance of Spores of Bacillus amyloliquefaciens and Bacillus licheniformis Results from the Presence of a spoVA Operon in a Tn1546 Transposon.</title>
        <authorList>
            <person name="Berendsen E.M."/>
            <person name="Koning R.A."/>
            <person name="Boekhorst J."/>
            <person name="de Jong A."/>
            <person name="Kuipers O.P."/>
            <person name="Wells-Bennik M.H."/>
        </authorList>
    </citation>
    <scope>NUCLEOTIDE SEQUENCE [LARGE SCALE GENOMIC DNA]</scope>
    <source>
        <strain evidence="1 2">B4121</strain>
    </source>
</reference>
<protein>
    <submittedName>
        <fullName evidence="1">Uncharacterized protein</fullName>
    </submittedName>
</protein>
<evidence type="ECO:0000313" key="1">
    <source>
        <dbReference type="EMBL" id="OLF91315.1"/>
    </source>
</evidence>
<accession>A0A7Z0WXJ6</accession>
<evidence type="ECO:0000313" key="2">
    <source>
        <dbReference type="Proteomes" id="UP000185604"/>
    </source>
</evidence>
<proteinExistence type="predicted"/>